<dbReference type="HOGENOM" id="CLU_087521_1_0_9"/>
<keyword evidence="1" id="KW-0963">Cytoplasm</keyword>
<protein>
    <submittedName>
        <fullName evidence="7">Type II pantothenate kinase</fullName>
    </submittedName>
</protein>
<dbReference type="PIRSF" id="PIRSF036940">
    <property type="entry name" value="PanK_bac_aCoA"/>
    <property type="match status" value="1"/>
</dbReference>
<dbReference type="NCBIfam" id="NF009842">
    <property type="entry name" value="PRK13317.1"/>
    <property type="match status" value="1"/>
</dbReference>
<proteinExistence type="predicted"/>
<dbReference type="InterPro" id="IPR043129">
    <property type="entry name" value="ATPase_NBD"/>
</dbReference>
<dbReference type="PATRIC" id="fig|1461583.4.peg.2320"/>
<keyword evidence="5" id="KW-0067">ATP-binding</keyword>
<dbReference type="GO" id="GO:0005829">
    <property type="term" value="C:cytosol"/>
    <property type="evidence" value="ECO:0007669"/>
    <property type="project" value="TreeGrafter"/>
</dbReference>
<accession>A0A078MG65</accession>
<evidence type="ECO:0000256" key="6">
    <source>
        <dbReference type="ARBA" id="ARBA00022993"/>
    </source>
</evidence>
<evidence type="ECO:0000256" key="1">
    <source>
        <dbReference type="ARBA" id="ARBA00022490"/>
    </source>
</evidence>
<dbReference type="PANTHER" id="PTHR12280">
    <property type="entry name" value="PANTOTHENATE KINASE"/>
    <property type="match status" value="1"/>
</dbReference>
<gene>
    <name evidence="7" type="primary">coaW</name>
    <name evidence="7" type="ORF">BN1050_02403</name>
</gene>
<dbReference type="Pfam" id="PF03630">
    <property type="entry name" value="Fumble"/>
    <property type="match status" value="1"/>
</dbReference>
<keyword evidence="4 7" id="KW-0418">Kinase</keyword>
<reference evidence="7" key="1">
    <citation type="submission" date="2014-07" db="EMBL/GenBank/DDBJ databases">
        <authorList>
            <person name="Urmite Genomes Urmite Genomes"/>
        </authorList>
    </citation>
    <scope>NUCLEOTIDE SEQUENCE</scope>
    <source>
        <strain evidence="7">13S34_air</strain>
    </source>
</reference>
<dbReference type="GO" id="GO:0004594">
    <property type="term" value="F:pantothenate kinase activity"/>
    <property type="evidence" value="ECO:0007669"/>
    <property type="project" value="InterPro"/>
</dbReference>
<evidence type="ECO:0000256" key="2">
    <source>
        <dbReference type="ARBA" id="ARBA00022679"/>
    </source>
</evidence>
<dbReference type="EMBL" id="LN483077">
    <property type="protein sequence ID" value="CEA05324.1"/>
    <property type="molecule type" value="Genomic_DNA"/>
</dbReference>
<evidence type="ECO:0000313" key="7">
    <source>
        <dbReference type="EMBL" id="CEA05324.1"/>
    </source>
</evidence>
<evidence type="ECO:0000256" key="4">
    <source>
        <dbReference type="ARBA" id="ARBA00022777"/>
    </source>
</evidence>
<keyword evidence="2" id="KW-0808">Transferase</keyword>
<keyword evidence="6" id="KW-0173">Coenzyme A biosynthesis</keyword>
<dbReference type="InterPro" id="IPR011602">
    <property type="entry name" value="Type_II_PanK_bac"/>
</dbReference>
<dbReference type="PANTHER" id="PTHR12280:SF20">
    <property type="entry name" value="4'-PHOSPHOPANTETHEINE PHOSPHATASE"/>
    <property type="match status" value="1"/>
</dbReference>
<dbReference type="GO" id="GO:0015937">
    <property type="term" value="P:coenzyme A biosynthetic process"/>
    <property type="evidence" value="ECO:0007669"/>
    <property type="project" value="UniProtKB-KW"/>
</dbReference>
<dbReference type="InterPro" id="IPR004567">
    <property type="entry name" value="Type_II_PanK"/>
</dbReference>
<evidence type="ECO:0000256" key="5">
    <source>
        <dbReference type="ARBA" id="ARBA00022840"/>
    </source>
</evidence>
<organism evidence="7">
    <name type="scientific">Metalysinibacillus saudimassiliensis</name>
    <dbReference type="NCBI Taxonomy" id="1461583"/>
    <lineage>
        <taxon>Bacteria</taxon>
        <taxon>Bacillati</taxon>
        <taxon>Bacillota</taxon>
        <taxon>Bacilli</taxon>
        <taxon>Bacillales</taxon>
        <taxon>Caryophanaceae</taxon>
        <taxon>Metalysinibacillus</taxon>
    </lineage>
</organism>
<dbReference type="GO" id="GO:0005524">
    <property type="term" value="F:ATP binding"/>
    <property type="evidence" value="ECO:0007669"/>
    <property type="project" value="UniProtKB-KW"/>
</dbReference>
<dbReference type="AlphaFoldDB" id="A0A078MG65"/>
<name>A0A078MG65_9BACL</name>
<sequence length="282" mass="30509">MTKVIGIDTGGTLTKIAYFDEQDALHFVSFPSNDLAAVKAWLKAHPGLEDIGVTGGRTEQLREELRDEKAIHYIVEFEATLKGVRYLLKKEGHCIEESIITNIGTGTSVHYMSGNSDVRVGGTGIGGGTLIGLSALTTGITEYKDIRTMAQLGKREQIDLLVKDIYQGMDTPIDGNLTASNFGKVGITEIAKHPTPDVLATVQGLVGEVITTMSIQYAEAHNTEHIVYIGSTLSNNDHLQQVIGNYTRTKKRTPVFVGDHGFAGAVGALLNIMEHQTASLRE</sequence>
<dbReference type="SUPFAM" id="SSF53067">
    <property type="entry name" value="Actin-like ATPase domain"/>
    <property type="match status" value="1"/>
</dbReference>
<dbReference type="CDD" id="cd24085">
    <property type="entry name" value="ASKHA_NBD_PanK-II_bac"/>
    <property type="match status" value="1"/>
</dbReference>
<dbReference type="Gene3D" id="3.30.420.40">
    <property type="match status" value="1"/>
</dbReference>
<keyword evidence="3" id="KW-0547">Nucleotide-binding</keyword>
<evidence type="ECO:0000256" key="3">
    <source>
        <dbReference type="ARBA" id="ARBA00022741"/>
    </source>
</evidence>